<dbReference type="SUPFAM" id="SSF52218">
    <property type="entry name" value="Flavoproteins"/>
    <property type="match status" value="1"/>
</dbReference>
<dbReference type="PANTHER" id="PTHR19384:SF17">
    <property type="entry name" value="NADPH--CYTOCHROME P450 REDUCTASE"/>
    <property type="match status" value="1"/>
</dbReference>
<dbReference type="Pfam" id="PF00175">
    <property type="entry name" value="NAD_binding_1"/>
    <property type="match status" value="1"/>
</dbReference>
<dbReference type="EC" id="1.6.2.4" evidence="4"/>
<feature type="domain" description="Flavodoxin-like" evidence="6">
    <location>
        <begin position="47"/>
        <end position="184"/>
    </location>
</feature>
<dbReference type="PROSITE" id="PS50902">
    <property type="entry name" value="FLAVODOXIN_LIKE"/>
    <property type="match status" value="1"/>
</dbReference>
<feature type="domain" description="FAD-binding FR-type" evidence="7">
    <location>
        <begin position="198"/>
        <end position="310"/>
    </location>
</feature>
<evidence type="ECO:0000256" key="2">
    <source>
        <dbReference type="ARBA" id="ARBA00022643"/>
    </source>
</evidence>
<dbReference type="PRINTS" id="PR00371">
    <property type="entry name" value="FPNCR"/>
</dbReference>
<keyword evidence="5" id="KW-1133">Transmembrane helix</keyword>
<dbReference type="Gene3D" id="3.40.50.80">
    <property type="entry name" value="Nucleotide-binding domain of ferredoxin-NADP reductase (FNR) module"/>
    <property type="match status" value="1"/>
</dbReference>
<evidence type="ECO:0000256" key="1">
    <source>
        <dbReference type="ARBA" id="ARBA00022630"/>
    </source>
</evidence>
<dbReference type="InterPro" id="IPR039261">
    <property type="entry name" value="FNR_nucleotide-bd"/>
</dbReference>
<dbReference type="PROSITE" id="PS51384">
    <property type="entry name" value="FAD_FR"/>
    <property type="match status" value="1"/>
</dbReference>
<evidence type="ECO:0000256" key="4">
    <source>
        <dbReference type="ARBA" id="ARBA00023797"/>
    </source>
</evidence>
<sequence length="450" mass="47565">MMTVDPVRWGGAAAAVAAYAGMCLTLLRARRAAGKRPQDSGGAAADWLVAYASQTGTGEALAGHTVATLRTGGLSARAISVEQLDEATLRGAARILFIASTYGEGDAPDSAARLARLLDDPGMALGQLHYALLALGDSTYANYCGFGRRLDAALQARGAQALFARIEVDRGRGAAIEAWQHHLSHLAGTSDAPDWSAPAYGDWRIAARRLLNPGSAGAPVYRIDLLPAAGELPAWEAGDLVQVSAPGDPDYPREYSIASTMAEGCLSLLVRLHARDDGSLGLASGWLCREAREGAPVLLRVRQHSRFRIGDNTQRPLILIGNGTGIAGLRAHLQRRAEAGQARNWLLFGERQAAHDHFCAGDIAAWRQAGMLDAVSLVFSRDGGSERYVQHALAAQAAELRAWVADGAAIYVCGSLQGMAGAVHATLETVLGADTVAVLDQAGRYRRDVY</sequence>
<dbReference type="Proteomes" id="UP000609726">
    <property type="component" value="Unassembled WGS sequence"/>
</dbReference>
<dbReference type="CDD" id="cd06200">
    <property type="entry name" value="SiR_like1"/>
    <property type="match status" value="1"/>
</dbReference>
<feature type="transmembrane region" description="Helical" evidence="5">
    <location>
        <begin position="6"/>
        <end position="27"/>
    </location>
</feature>
<keyword evidence="5" id="KW-0812">Transmembrane</keyword>
<evidence type="ECO:0000313" key="8">
    <source>
        <dbReference type="EMBL" id="NHZ92383.1"/>
    </source>
</evidence>
<dbReference type="Gene3D" id="2.40.30.10">
    <property type="entry name" value="Translation factors"/>
    <property type="match status" value="1"/>
</dbReference>
<protein>
    <recommendedName>
        <fullName evidence="4">NADPH--hemoprotein reductase</fullName>
        <ecNumber evidence="4">1.6.2.4</ecNumber>
    </recommendedName>
</protein>
<dbReference type="PRINTS" id="PR00369">
    <property type="entry name" value="FLAVODOXIN"/>
</dbReference>
<reference evidence="8 9" key="1">
    <citation type="submission" date="2019-10" db="EMBL/GenBank/DDBJ databases">
        <title>Taxonomy of Antarctic Massilia spp.: description of Massilia rubra sp. nov., Massilia aquatica sp. nov., Massilia mucilaginosa sp. nov., Massilia frigida sp. nov. isolated from streams, lakes and regoliths.</title>
        <authorList>
            <person name="Holochova P."/>
            <person name="Sedlacek I."/>
            <person name="Kralova S."/>
            <person name="Maslanova I."/>
            <person name="Busse H.-J."/>
            <person name="Stankova E."/>
            <person name="Vrbovska V."/>
            <person name="Kovarovic V."/>
            <person name="Bartak M."/>
            <person name="Svec P."/>
            <person name="Pantucek R."/>
        </authorList>
    </citation>
    <scope>NUCLEOTIDE SEQUENCE [LARGE SCALE GENOMIC DNA]</scope>
    <source>
        <strain evidence="8 9">CCM 8733</strain>
    </source>
</reference>
<dbReference type="InterPro" id="IPR029039">
    <property type="entry name" value="Flavoprotein-like_sf"/>
</dbReference>
<comment type="caution">
    <text evidence="8">The sequence shown here is derived from an EMBL/GenBank/DDBJ whole genome shotgun (WGS) entry which is preliminary data.</text>
</comment>
<accession>A0ABX0P015</accession>
<keyword evidence="3" id="KW-0813">Transport</keyword>
<dbReference type="SUPFAM" id="SSF52343">
    <property type="entry name" value="Ferredoxin reductase-like, C-terminal NADP-linked domain"/>
    <property type="match status" value="1"/>
</dbReference>
<dbReference type="SUPFAM" id="SSF63380">
    <property type="entry name" value="Riboflavin synthase domain-like"/>
    <property type="match status" value="1"/>
</dbReference>
<dbReference type="InterPro" id="IPR008254">
    <property type="entry name" value="Flavodoxin/NO_synth"/>
</dbReference>
<gene>
    <name evidence="8" type="ORF">F2P45_25740</name>
</gene>
<dbReference type="PANTHER" id="PTHR19384">
    <property type="entry name" value="NITRIC OXIDE SYNTHASE-RELATED"/>
    <property type="match status" value="1"/>
</dbReference>
<keyword evidence="9" id="KW-1185">Reference proteome</keyword>
<dbReference type="Pfam" id="PF00258">
    <property type="entry name" value="Flavodoxin_1"/>
    <property type="match status" value="1"/>
</dbReference>
<evidence type="ECO:0000256" key="3">
    <source>
        <dbReference type="ARBA" id="ARBA00022982"/>
    </source>
</evidence>
<evidence type="ECO:0000256" key="5">
    <source>
        <dbReference type="SAM" id="Phobius"/>
    </source>
</evidence>
<name>A0ABX0P015_9BURK</name>
<organism evidence="8 9">
    <name type="scientific">Massilia mucilaginosa</name>
    <dbReference type="NCBI Taxonomy" id="2609282"/>
    <lineage>
        <taxon>Bacteria</taxon>
        <taxon>Pseudomonadati</taxon>
        <taxon>Pseudomonadota</taxon>
        <taxon>Betaproteobacteria</taxon>
        <taxon>Burkholderiales</taxon>
        <taxon>Oxalobacteraceae</taxon>
        <taxon>Telluria group</taxon>
        <taxon>Massilia</taxon>
    </lineage>
</organism>
<evidence type="ECO:0000313" key="9">
    <source>
        <dbReference type="Proteomes" id="UP000609726"/>
    </source>
</evidence>
<keyword evidence="5" id="KW-0472">Membrane</keyword>
<evidence type="ECO:0000259" key="7">
    <source>
        <dbReference type="PROSITE" id="PS51384"/>
    </source>
</evidence>
<keyword evidence="2" id="KW-0288">FMN</keyword>
<dbReference type="RefSeq" id="WP_166881081.1">
    <property type="nucleotide sequence ID" value="NZ_WHJH01000045.1"/>
</dbReference>
<keyword evidence="1" id="KW-0285">Flavoprotein</keyword>
<dbReference type="InterPro" id="IPR017927">
    <property type="entry name" value="FAD-bd_FR_type"/>
</dbReference>
<dbReference type="InterPro" id="IPR001709">
    <property type="entry name" value="Flavoprot_Pyr_Nucl_cyt_Rdtase"/>
</dbReference>
<evidence type="ECO:0000259" key="6">
    <source>
        <dbReference type="PROSITE" id="PS50902"/>
    </source>
</evidence>
<dbReference type="EMBL" id="WHJH01000045">
    <property type="protein sequence ID" value="NHZ92383.1"/>
    <property type="molecule type" value="Genomic_DNA"/>
</dbReference>
<dbReference type="Gene3D" id="3.40.50.360">
    <property type="match status" value="1"/>
</dbReference>
<dbReference type="InterPro" id="IPR001094">
    <property type="entry name" value="Flavdoxin-like"/>
</dbReference>
<proteinExistence type="predicted"/>
<dbReference type="InterPro" id="IPR001433">
    <property type="entry name" value="OxRdtase_FAD/NAD-bd"/>
</dbReference>
<keyword evidence="3" id="KW-0249">Electron transport</keyword>
<dbReference type="InterPro" id="IPR017938">
    <property type="entry name" value="Riboflavin_synthase-like_b-brl"/>
</dbReference>